<name>A0AAD5MPS5_PARTN</name>
<dbReference type="Gene3D" id="1.25.40.90">
    <property type="match status" value="1"/>
</dbReference>
<reference evidence="1" key="1">
    <citation type="submission" date="2021-06" db="EMBL/GenBank/DDBJ databases">
        <title>Parelaphostrongylus tenuis whole genome reference sequence.</title>
        <authorList>
            <person name="Garwood T.J."/>
            <person name="Larsen P.A."/>
            <person name="Fountain-Jones N.M."/>
            <person name="Garbe J.R."/>
            <person name="Macchietto M.G."/>
            <person name="Kania S.A."/>
            <person name="Gerhold R.W."/>
            <person name="Richards J.E."/>
            <person name="Wolf T.M."/>
        </authorList>
    </citation>
    <scope>NUCLEOTIDE SEQUENCE</scope>
    <source>
        <strain evidence="1">MNPRO001-30</strain>
        <tissue evidence="1">Meninges</tissue>
    </source>
</reference>
<protein>
    <submittedName>
        <fullName evidence="1">Uncharacterized protein</fullName>
    </submittedName>
</protein>
<evidence type="ECO:0000313" key="2">
    <source>
        <dbReference type="Proteomes" id="UP001196413"/>
    </source>
</evidence>
<gene>
    <name evidence="1" type="ORF">KIN20_022124</name>
</gene>
<evidence type="ECO:0000313" key="1">
    <source>
        <dbReference type="EMBL" id="KAJ1362535.1"/>
    </source>
</evidence>
<dbReference type="InterPro" id="IPR008942">
    <property type="entry name" value="ENTH_VHS"/>
</dbReference>
<organism evidence="1 2">
    <name type="scientific">Parelaphostrongylus tenuis</name>
    <name type="common">Meningeal worm</name>
    <dbReference type="NCBI Taxonomy" id="148309"/>
    <lineage>
        <taxon>Eukaryota</taxon>
        <taxon>Metazoa</taxon>
        <taxon>Ecdysozoa</taxon>
        <taxon>Nematoda</taxon>
        <taxon>Chromadorea</taxon>
        <taxon>Rhabditida</taxon>
        <taxon>Rhabditina</taxon>
        <taxon>Rhabditomorpha</taxon>
        <taxon>Strongyloidea</taxon>
        <taxon>Metastrongylidae</taxon>
        <taxon>Parelaphostrongylus</taxon>
    </lineage>
</organism>
<dbReference type="Proteomes" id="UP001196413">
    <property type="component" value="Unassembled WGS sequence"/>
</dbReference>
<dbReference type="AlphaFoldDB" id="A0AAD5MPS5"/>
<comment type="caution">
    <text evidence="1">The sequence shown here is derived from an EMBL/GenBank/DDBJ whole genome shotgun (WGS) entry which is preliminary data.</text>
</comment>
<dbReference type="EMBL" id="JAHQIW010004471">
    <property type="protein sequence ID" value="KAJ1362535.1"/>
    <property type="molecule type" value="Genomic_DNA"/>
</dbReference>
<keyword evidence="2" id="KW-1185">Reference proteome</keyword>
<accession>A0AAD5MPS5</accession>
<sequence length="54" mass="6091">MLPIIFSGAQVNFREETCKDPCGPSTALMSAISDLTNNPMIRREVVWMKKHVLN</sequence>
<proteinExistence type="predicted"/>